<comment type="similarity">
    <text evidence="1">Belongs to the glycosyl hydrolase 16 family.</text>
</comment>
<accession>A0AAD6UE40</accession>
<keyword evidence="6" id="KW-1185">Reference proteome</keyword>
<evidence type="ECO:0000256" key="3">
    <source>
        <dbReference type="SAM" id="Phobius"/>
    </source>
</evidence>
<dbReference type="InterPro" id="IPR013320">
    <property type="entry name" value="ConA-like_dom_sf"/>
</dbReference>
<keyword evidence="3" id="KW-0812">Transmembrane</keyword>
<feature type="compositionally biased region" description="Polar residues" evidence="2">
    <location>
        <begin position="8"/>
        <end position="22"/>
    </location>
</feature>
<dbReference type="Pfam" id="PF00722">
    <property type="entry name" value="Glyco_hydro_16"/>
    <property type="match status" value="1"/>
</dbReference>
<dbReference type="InterPro" id="IPR000757">
    <property type="entry name" value="Beta-glucanase-like"/>
</dbReference>
<proteinExistence type="inferred from homology"/>
<comment type="caution">
    <text evidence="5">The sequence shown here is derived from an EMBL/GenBank/DDBJ whole genome shotgun (WGS) entry which is preliminary data.</text>
</comment>
<dbReference type="SUPFAM" id="SSF49899">
    <property type="entry name" value="Concanavalin A-like lectins/glucanases"/>
    <property type="match status" value="1"/>
</dbReference>
<feature type="region of interest" description="Disordered" evidence="2">
    <location>
        <begin position="1"/>
        <end position="32"/>
    </location>
</feature>
<dbReference type="PANTHER" id="PTHR10963">
    <property type="entry name" value="GLYCOSYL HYDROLASE-RELATED"/>
    <property type="match status" value="1"/>
</dbReference>
<feature type="compositionally biased region" description="Polar residues" evidence="2">
    <location>
        <begin position="66"/>
        <end position="75"/>
    </location>
</feature>
<dbReference type="GO" id="GO:0005975">
    <property type="term" value="P:carbohydrate metabolic process"/>
    <property type="evidence" value="ECO:0007669"/>
    <property type="project" value="InterPro"/>
</dbReference>
<gene>
    <name evidence="5" type="ORF">B0H15DRAFT_769902</name>
</gene>
<feature type="transmembrane region" description="Helical" evidence="3">
    <location>
        <begin position="164"/>
        <end position="186"/>
    </location>
</feature>
<dbReference type="Gene3D" id="2.60.120.200">
    <property type="match status" value="1"/>
</dbReference>
<keyword evidence="3" id="KW-0472">Membrane</keyword>
<organism evidence="5 6">
    <name type="scientific">Mycena belliarum</name>
    <dbReference type="NCBI Taxonomy" id="1033014"/>
    <lineage>
        <taxon>Eukaryota</taxon>
        <taxon>Fungi</taxon>
        <taxon>Dikarya</taxon>
        <taxon>Basidiomycota</taxon>
        <taxon>Agaricomycotina</taxon>
        <taxon>Agaricomycetes</taxon>
        <taxon>Agaricomycetidae</taxon>
        <taxon>Agaricales</taxon>
        <taxon>Marasmiineae</taxon>
        <taxon>Mycenaceae</taxon>
        <taxon>Mycena</taxon>
    </lineage>
</organism>
<keyword evidence="5" id="KW-0378">Hydrolase</keyword>
<dbReference type="PROSITE" id="PS51762">
    <property type="entry name" value="GH16_2"/>
    <property type="match status" value="1"/>
</dbReference>
<dbReference type="GO" id="GO:0004553">
    <property type="term" value="F:hydrolase activity, hydrolyzing O-glycosyl compounds"/>
    <property type="evidence" value="ECO:0007669"/>
    <property type="project" value="InterPro"/>
</dbReference>
<evidence type="ECO:0000256" key="2">
    <source>
        <dbReference type="SAM" id="MobiDB-lite"/>
    </source>
</evidence>
<sequence length="562" mass="60015">MARDNRHSASSTSLANSVTRNSAAAALHSPSQTALHTQYQNAQYAQYASPTASVHELGAPTPPFASGTNTTALPRTSSQTFRAPFLSPASRPSSSLWAPPSYSPSGAHLSSLHPGSPSSPGTSALALALPAAPAPAPSTRLAGKLTAAEKPWLARPPPRARASWWLTLACMLLGLAGAAALCYFGMQGVDVFGEGELCRVLRDDFSGNGGELDTENTWVRDVQMGGFGNAEFQITTAFANNSYIKNSQLYLMPTLTSAAIGDAALTSGAAYTVPGCTEAQTNKTACSAAGGAGAVVNPVMSARISTKGRFEITYGRVEVRAKLPRGDWLWPAIWMLPSPAPNSSSSTSTWPLTGELDLMEARGNGPAYPAQGSNFVRSTVSYGPLPSVVARLFGWYGLKRTAFDRGFHTYGLEWDARWLRFYVDSRVHSTLDLSTKKSKESFWARAGFPATAQNGSAVVPLANPYESVNAPFDKPFYLIIDLAVGGTSGWFPDRVGGKPWFDGSLSAMADFWAAKDTWFATWPESDDDRAFRMCVFPFFSYHSKGGGLIGGCSDSVNMWKKC</sequence>
<dbReference type="PANTHER" id="PTHR10963:SF55">
    <property type="entry name" value="GLYCOSIDE HYDROLASE FAMILY 16 PROTEIN"/>
    <property type="match status" value="1"/>
</dbReference>
<dbReference type="EMBL" id="JARJCN010000005">
    <property type="protein sequence ID" value="KAJ7100590.1"/>
    <property type="molecule type" value="Genomic_DNA"/>
</dbReference>
<dbReference type="InterPro" id="IPR050546">
    <property type="entry name" value="Glycosyl_Hydrlase_16"/>
</dbReference>
<reference evidence="5" key="1">
    <citation type="submission" date="2023-03" db="EMBL/GenBank/DDBJ databases">
        <title>Massive genome expansion in bonnet fungi (Mycena s.s.) driven by repeated elements and novel gene families across ecological guilds.</title>
        <authorList>
            <consortium name="Lawrence Berkeley National Laboratory"/>
            <person name="Harder C.B."/>
            <person name="Miyauchi S."/>
            <person name="Viragh M."/>
            <person name="Kuo A."/>
            <person name="Thoen E."/>
            <person name="Andreopoulos B."/>
            <person name="Lu D."/>
            <person name="Skrede I."/>
            <person name="Drula E."/>
            <person name="Henrissat B."/>
            <person name="Morin E."/>
            <person name="Kohler A."/>
            <person name="Barry K."/>
            <person name="LaButti K."/>
            <person name="Morin E."/>
            <person name="Salamov A."/>
            <person name="Lipzen A."/>
            <person name="Mereny Z."/>
            <person name="Hegedus B."/>
            <person name="Baldrian P."/>
            <person name="Stursova M."/>
            <person name="Weitz H."/>
            <person name="Taylor A."/>
            <person name="Grigoriev I.V."/>
            <person name="Nagy L.G."/>
            <person name="Martin F."/>
            <person name="Kauserud H."/>
        </authorList>
    </citation>
    <scope>NUCLEOTIDE SEQUENCE</scope>
    <source>
        <strain evidence="5">CBHHK173m</strain>
    </source>
</reference>
<evidence type="ECO:0000256" key="1">
    <source>
        <dbReference type="ARBA" id="ARBA00006865"/>
    </source>
</evidence>
<dbReference type="Proteomes" id="UP001222325">
    <property type="component" value="Unassembled WGS sequence"/>
</dbReference>
<evidence type="ECO:0000259" key="4">
    <source>
        <dbReference type="PROSITE" id="PS51762"/>
    </source>
</evidence>
<protein>
    <submittedName>
        <fullName evidence="5">Glycoside hydrolase family 16 protein</fullName>
    </submittedName>
</protein>
<feature type="region of interest" description="Disordered" evidence="2">
    <location>
        <begin position="54"/>
        <end position="75"/>
    </location>
</feature>
<evidence type="ECO:0000313" key="5">
    <source>
        <dbReference type="EMBL" id="KAJ7100590.1"/>
    </source>
</evidence>
<name>A0AAD6UE40_9AGAR</name>
<evidence type="ECO:0000313" key="6">
    <source>
        <dbReference type="Proteomes" id="UP001222325"/>
    </source>
</evidence>
<feature type="domain" description="GH16" evidence="4">
    <location>
        <begin position="150"/>
        <end position="527"/>
    </location>
</feature>
<keyword evidence="3" id="KW-1133">Transmembrane helix</keyword>
<dbReference type="AlphaFoldDB" id="A0AAD6UE40"/>